<comment type="similarity">
    <text evidence="1">Belongs to the recoverin family.</text>
</comment>
<dbReference type="SMART" id="SM00054">
    <property type="entry name" value="EFh"/>
    <property type="match status" value="2"/>
</dbReference>
<evidence type="ECO:0000256" key="8">
    <source>
        <dbReference type="SAM" id="MobiDB-lite"/>
    </source>
</evidence>
<evidence type="ECO:0000313" key="10">
    <source>
        <dbReference type="EMBL" id="CAG5102159.1"/>
    </source>
</evidence>
<proteinExistence type="inferred from homology"/>
<dbReference type="SUPFAM" id="SSF47473">
    <property type="entry name" value="EF-hand"/>
    <property type="match status" value="1"/>
</dbReference>
<accession>A0ABN7SP42</accession>
<dbReference type="InterPro" id="IPR028846">
    <property type="entry name" value="Recoverin"/>
</dbReference>
<evidence type="ECO:0000256" key="4">
    <source>
        <dbReference type="ARBA" id="ARBA00022737"/>
    </source>
</evidence>
<protein>
    <recommendedName>
        <fullName evidence="7">Neuronal calcium sensor 1</fullName>
    </recommendedName>
</protein>
<dbReference type="PANTHER" id="PTHR23055:SF198">
    <property type="entry name" value="NEURONAL CALCIUM SENSOR 1"/>
    <property type="match status" value="1"/>
</dbReference>
<feature type="compositionally biased region" description="Basic and acidic residues" evidence="8">
    <location>
        <begin position="14"/>
        <end position="29"/>
    </location>
</feature>
<sequence>MDKGYPKQVPLKLDLSKISEEESREEMGAHKSKLNPQAINELSEKTKFTPEEIRHWHDGFLKDCPTGKLTKNEFAKIYNQFFPHGDPSAFAAFVFNVFDENGDGSIEFEEFLQALSITSRGRLEDKLEWAFRLYDLDNNGTITRDEMLQIVKATVDKFHNVK</sequence>
<evidence type="ECO:0000256" key="3">
    <source>
        <dbReference type="ARBA" id="ARBA00022723"/>
    </source>
</evidence>
<organism evidence="10 11">
    <name type="scientific">Oikopleura dioica</name>
    <name type="common">Tunicate</name>
    <dbReference type="NCBI Taxonomy" id="34765"/>
    <lineage>
        <taxon>Eukaryota</taxon>
        <taxon>Metazoa</taxon>
        <taxon>Chordata</taxon>
        <taxon>Tunicata</taxon>
        <taxon>Appendicularia</taxon>
        <taxon>Copelata</taxon>
        <taxon>Oikopleuridae</taxon>
        <taxon>Oikopleura</taxon>
    </lineage>
</organism>
<evidence type="ECO:0000313" key="11">
    <source>
        <dbReference type="Proteomes" id="UP001158576"/>
    </source>
</evidence>
<dbReference type="InterPro" id="IPR011992">
    <property type="entry name" value="EF-hand-dom_pair"/>
</dbReference>
<dbReference type="InterPro" id="IPR002048">
    <property type="entry name" value="EF_hand_dom"/>
</dbReference>
<evidence type="ECO:0000256" key="6">
    <source>
        <dbReference type="ARBA" id="ARBA00023288"/>
    </source>
</evidence>
<evidence type="ECO:0000256" key="5">
    <source>
        <dbReference type="ARBA" id="ARBA00022837"/>
    </source>
</evidence>
<dbReference type="Gene3D" id="1.10.238.10">
    <property type="entry name" value="EF-hand"/>
    <property type="match status" value="1"/>
</dbReference>
<dbReference type="InterPro" id="IPR018247">
    <property type="entry name" value="EF_Hand_1_Ca_BS"/>
</dbReference>
<dbReference type="CDD" id="cd00051">
    <property type="entry name" value="EFh"/>
    <property type="match status" value="1"/>
</dbReference>
<name>A0ABN7SP42_OIKDI</name>
<keyword evidence="4" id="KW-0677">Repeat</keyword>
<keyword evidence="11" id="KW-1185">Reference proteome</keyword>
<dbReference type="PANTHER" id="PTHR23055">
    <property type="entry name" value="CALCIUM BINDING PROTEINS"/>
    <property type="match status" value="1"/>
</dbReference>
<evidence type="ECO:0000259" key="9">
    <source>
        <dbReference type="PROSITE" id="PS50222"/>
    </source>
</evidence>
<dbReference type="Pfam" id="PF00036">
    <property type="entry name" value="EF-hand_1"/>
    <property type="match status" value="1"/>
</dbReference>
<keyword evidence="5" id="KW-0106">Calcium</keyword>
<keyword evidence="2" id="KW-0519">Myristate</keyword>
<evidence type="ECO:0000256" key="2">
    <source>
        <dbReference type="ARBA" id="ARBA00022707"/>
    </source>
</evidence>
<evidence type="ECO:0000256" key="7">
    <source>
        <dbReference type="ARBA" id="ARBA00039972"/>
    </source>
</evidence>
<feature type="domain" description="EF-hand" evidence="9">
    <location>
        <begin position="122"/>
        <end position="157"/>
    </location>
</feature>
<dbReference type="PROSITE" id="PS00018">
    <property type="entry name" value="EF_HAND_1"/>
    <property type="match status" value="2"/>
</dbReference>
<feature type="domain" description="EF-hand" evidence="9">
    <location>
        <begin position="86"/>
        <end position="121"/>
    </location>
</feature>
<dbReference type="PROSITE" id="PS50222">
    <property type="entry name" value="EF_HAND_2"/>
    <property type="match status" value="2"/>
</dbReference>
<keyword evidence="3" id="KW-0479">Metal-binding</keyword>
<evidence type="ECO:0000256" key="1">
    <source>
        <dbReference type="ARBA" id="ARBA00006049"/>
    </source>
</evidence>
<dbReference type="Proteomes" id="UP001158576">
    <property type="component" value="Chromosome 1"/>
</dbReference>
<gene>
    <name evidence="10" type="ORF">OKIOD_LOCUS8934</name>
</gene>
<reference evidence="10 11" key="1">
    <citation type="submission" date="2021-04" db="EMBL/GenBank/DDBJ databases">
        <authorList>
            <person name="Bliznina A."/>
        </authorList>
    </citation>
    <scope>NUCLEOTIDE SEQUENCE [LARGE SCALE GENOMIC DNA]</scope>
</reference>
<dbReference type="PRINTS" id="PR00450">
    <property type="entry name" value="RECOVERIN"/>
</dbReference>
<keyword evidence="6" id="KW-0449">Lipoprotein</keyword>
<dbReference type="EMBL" id="OU015566">
    <property type="protein sequence ID" value="CAG5102159.1"/>
    <property type="molecule type" value="Genomic_DNA"/>
</dbReference>
<feature type="region of interest" description="Disordered" evidence="8">
    <location>
        <begin position="1"/>
        <end position="32"/>
    </location>
</feature>
<dbReference type="Pfam" id="PF13499">
    <property type="entry name" value="EF-hand_7"/>
    <property type="match status" value="1"/>
</dbReference>